<proteinExistence type="predicted"/>
<keyword evidence="2" id="KW-1185">Reference proteome</keyword>
<sequence length="38" mass="4565">MTEWRHTTRPKIPQNNNNLIKHIAVRLFILASLAIMWH</sequence>
<gene>
    <name evidence="1" type="ordered locus">Rsl_1580</name>
</gene>
<dbReference type="EMBL" id="CP002428">
    <property type="protein sequence ID" value="AEV92190.1"/>
    <property type="molecule type" value="Genomic_DNA"/>
</dbReference>
<accession>A0ABM5MPN9</accession>
<dbReference type="Proteomes" id="UP000005443">
    <property type="component" value="Chromosome"/>
</dbReference>
<evidence type="ECO:0000313" key="2">
    <source>
        <dbReference type="Proteomes" id="UP000005443"/>
    </source>
</evidence>
<reference evidence="1 2" key="1">
    <citation type="journal article" date="2012" name="J. Bacteriol.">
        <title>Complete genome sequence of Rickettsia slovaca, the agent of tick-borne lymphadenitis.</title>
        <authorList>
            <person name="Fournier P.E."/>
            <person name="El Karkouri K."/>
            <person name="Robert C."/>
            <person name="Medigue C."/>
            <person name="Raoult D."/>
        </authorList>
    </citation>
    <scope>NUCLEOTIDE SEQUENCE [LARGE SCALE GENOMIC DNA]</scope>
    <source>
        <strain evidence="1 2">13-B</strain>
    </source>
</reference>
<protein>
    <submittedName>
        <fullName evidence="1">Uncharacterized protein</fullName>
    </submittedName>
</protein>
<evidence type="ECO:0000313" key="1">
    <source>
        <dbReference type="EMBL" id="AEV92190.1"/>
    </source>
</evidence>
<organism evidence="1 2">
    <name type="scientific">Rickettsia slovaca (strain 13-B)</name>
    <dbReference type="NCBI Taxonomy" id="941638"/>
    <lineage>
        <taxon>Bacteria</taxon>
        <taxon>Pseudomonadati</taxon>
        <taxon>Pseudomonadota</taxon>
        <taxon>Alphaproteobacteria</taxon>
        <taxon>Rickettsiales</taxon>
        <taxon>Rickettsiaceae</taxon>
        <taxon>Rickettsieae</taxon>
        <taxon>Rickettsia</taxon>
        <taxon>spotted fever group</taxon>
    </lineage>
</organism>
<name>A0ABM5MPN9_RICS1</name>